<dbReference type="EMBL" id="FNQC01000013">
    <property type="protein sequence ID" value="SDZ40660.1"/>
    <property type="molecule type" value="Genomic_DNA"/>
</dbReference>
<name>A0A1H3SSF6_9BACT</name>
<keyword evidence="1" id="KW-0548">Nucleotidyltransferase</keyword>
<dbReference type="SUPFAM" id="SSF53448">
    <property type="entry name" value="Nucleotide-diphospho-sugar transferases"/>
    <property type="match status" value="1"/>
</dbReference>
<proteinExistence type="predicted"/>
<gene>
    <name evidence="1" type="ORF">SAMN05444412_11350</name>
</gene>
<dbReference type="InterPro" id="IPR029044">
    <property type="entry name" value="Nucleotide-diphossugar_trans"/>
</dbReference>
<dbReference type="PANTHER" id="PTHR21485:SF6">
    <property type="entry name" value="N-ACYLNEURAMINATE CYTIDYLYLTRANSFERASE-RELATED"/>
    <property type="match status" value="1"/>
</dbReference>
<dbReference type="CDD" id="cd02513">
    <property type="entry name" value="CMP-NeuAc_Synthase"/>
    <property type="match status" value="1"/>
</dbReference>
<dbReference type="GO" id="GO:0016779">
    <property type="term" value="F:nucleotidyltransferase activity"/>
    <property type="evidence" value="ECO:0007669"/>
    <property type="project" value="UniProtKB-KW"/>
</dbReference>
<dbReference type="Pfam" id="PF02348">
    <property type="entry name" value="CTP_transf_3"/>
    <property type="match status" value="1"/>
</dbReference>
<keyword evidence="2" id="KW-1185">Reference proteome</keyword>
<organism evidence="1 2">
    <name type="scientific">Rhodonellum ikkaensis</name>
    <dbReference type="NCBI Taxonomy" id="336829"/>
    <lineage>
        <taxon>Bacteria</taxon>
        <taxon>Pseudomonadati</taxon>
        <taxon>Bacteroidota</taxon>
        <taxon>Cytophagia</taxon>
        <taxon>Cytophagales</taxon>
        <taxon>Cytophagaceae</taxon>
        <taxon>Rhodonellum</taxon>
    </lineage>
</organism>
<evidence type="ECO:0000313" key="2">
    <source>
        <dbReference type="Proteomes" id="UP000199663"/>
    </source>
</evidence>
<sequence length="227" mass="26097">MKPLVVIPARAGSKGILRKNIKMLGGKPLIQYTIEAARNVFKDEVICISTDDLEIKSMVESLGLAVPFLRPKHLASDTAGTYDVLIHAIESYENQGYCADTLILLQATSPFRKSQHIKEALKLFDLGCEMVVSVKETKSNPYYVLREENEEGWLIKSKESKFIRRQDCPKVYELNGAVYIMNIKELKLRPPHEFTKVRKYEMDEMSSHDIDSEFDWVMAENFKEKLF</sequence>
<accession>A0A1H3SSF6</accession>
<dbReference type="InterPro" id="IPR003329">
    <property type="entry name" value="Cytidylyl_trans"/>
</dbReference>
<dbReference type="InterPro" id="IPR050793">
    <property type="entry name" value="CMP-NeuNAc_synthase"/>
</dbReference>
<comment type="caution">
    <text evidence="1">The sequence shown here is derived from an EMBL/GenBank/DDBJ whole genome shotgun (WGS) entry which is preliminary data.</text>
</comment>
<protein>
    <submittedName>
        <fullName evidence="1">N-acylneuraminate cytidylyltransferase</fullName>
    </submittedName>
</protein>
<reference evidence="1 2" key="1">
    <citation type="submission" date="2016-10" db="EMBL/GenBank/DDBJ databases">
        <authorList>
            <person name="Varghese N."/>
            <person name="Submissions S."/>
        </authorList>
    </citation>
    <scope>NUCLEOTIDE SEQUENCE [LARGE SCALE GENOMIC DNA]</scope>
    <source>
        <strain evidence="1 2">DSM 17997</strain>
    </source>
</reference>
<keyword evidence="1" id="KW-0808">Transferase</keyword>
<dbReference type="PANTHER" id="PTHR21485">
    <property type="entry name" value="HAD SUPERFAMILY MEMBERS CMAS AND KDSC"/>
    <property type="match status" value="1"/>
</dbReference>
<dbReference type="RefSeq" id="WP_019599110.1">
    <property type="nucleotide sequence ID" value="NZ_FNQC01000013.1"/>
</dbReference>
<evidence type="ECO:0000313" key="1">
    <source>
        <dbReference type="EMBL" id="SDZ40660.1"/>
    </source>
</evidence>
<dbReference type="Gene3D" id="3.90.550.10">
    <property type="entry name" value="Spore Coat Polysaccharide Biosynthesis Protein SpsA, Chain A"/>
    <property type="match status" value="1"/>
</dbReference>
<dbReference type="Proteomes" id="UP000199663">
    <property type="component" value="Unassembled WGS sequence"/>
</dbReference>